<reference evidence="6 7" key="1">
    <citation type="submission" date="2016-10" db="EMBL/GenBank/DDBJ databases">
        <authorList>
            <person name="de Groot N.N."/>
        </authorList>
    </citation>
    <scope>NUCLEOTIDE SEQUENCE [LARGE SCALE GENOMIC DNA]</scope>
    <source>
        <strain evidence="6 7">DSM 22220</strain>
    </source>
</reference>
<evidence type="ECO:0000256" key="3">
    <source>
        <dbReference type="ARBA" id="ARBA00022764"/>
    </source>
</evidence>
<dbReference type="GO" id="GO:0016829">
    <property type="term" value="F:lyase activity"/>
    <property type="evidence" value="ECO:0007669"/>
    <property type="project" value="UniProtKB-KW"/>
</dbReference>
<keyword evidence="4" id="KW-0456">Lyase</keyword>
<gene>
    <name evidence="6" type="ORF">SAMN05421538_105209</name>
</gene>
<dbReference type="Gene3D" id="2.70.98.70">
    <property type="match status" value="1"/>
</dbReference>
<evidence type="ECO:0000256" key="1">
    <source>
        <dbReference type="ARBA" id="ARBA00004418"/>
    </source>
</evidence>
<dbReference type="PANTHER" id="PTHR39210">
    <property type="entry name" value="HEPARIN-SULFATE LYASE"/>
    <property type="match status" value="1"/>
</dbReference>
<dbReference type="PANTHER" id="PTHR39210:SF1">
    <property type="entry name" value="HEPARIN-SULFATE LYASE"/>
    <property type="match status" value="1"/>
</dbReference>
<dbReference type="Proteomes" id="UP000199344">
    <property type="component" value="Unassembled WGS sequence"/>
</dbReference>
<keyword evidence="2" id="KW-0732">Signal</keyword>
<sequence>MAWYDMAVGMRAYRLAYLTQAAEEAGLINDETREILYGALEAHRAELADDAKIIFQNNHGYYQIAGQLALGRRFGATSQPMQELYDQGLERFHRILDKQFSAEGVHREHSPNYHRMVLSALQGIVRSGLISDDTLRQRAHLIEESLAWFIFPSGRVVNFGDSDSHSVLCSAEAAAERWDTVLMRAVATEPPHDLSVPRGLKRFDDSGYAVVRIAAGDEGVPSQDSYLAQTACFHSRAHKHADDLSFVWFDRGEPLLVDAGRYGYLGMAEKGSEAWLDGSWYSDPMRLFVESTRAHNTLEFDTRSSPRLGAKPYGSGIVDSAEADGTFAIESACKQFGSIRHERVLVFRPAEWLITFDVFTDNLKQPHDVTQWFHAAPGSQVTQSAGGFEMETVLGQKLCVVALLPGTESTEVETGVREPRLQGWWSGTEREAEPAPAFGFRQTGSTTGVFATLFTFANAPEPDFEASRCNVTGRRFRLNWSDEAGDHSVSVHRDDGLKIIAAD</sequence>
<keyword evidence="3" id="KW-0574">Periplasm</keyword>
<name>A0A1G7BUN8_9RHOB</name>
<dbReference type="InterPro" id="IPR008929">
    <property type="entry name" value="Chondroitin_lyas"/>
</dbReference>
<dbReference type="InterPro" id="IPR012480">
    <property type="entry name" value="Hepar_II_III_C"/>
</dbReference>
<dbReference type="Gene3D" id="1.50.10.100">
    <property type="entry name" value="Chondroitin AC/alginate lyase"/>
    <property type="match status" value="1"/>
</dbReference>
<evidence type="ECO:0000259" key="5">
    <source>
        <dbReference type="Pfam" id="PF07940"/>
    </source>
</evidence>
<protein>
    <submittedName>
        <fullName evidence="6">Heparinase II/III-like protein</fullName>
    </submittedName>
</protein>
<dbReference type="Pfam" id="PF07940">
    <property type="entry name" value="Hepar_II_III_C"/>
    <property type="match status" value="1"/>
</dbReference>
<proteinExistence type="predicted"/>
<dbReference type="SUPFAM" id="SSF48230">
    <property type="entry name" value="Chondroitin AC/alginate lyase"/>
    <property type="match status" value="1"/>
</dbReference>
<dbReference type="AlphaFoldDB" id="A0A1G7BUN8"/>
<evidence type="ECO:0000313" key="6">
    <source>
        <dbReference type="EMBL" id="SDE30682.1"/>
    </source>
</evidence>
<evidence type="ECO:0000313" key="7">
    <source>
        <dbReference type="Proteomes" id="UP000199344"/>
    </source>
</evidence>
<comment type="subcellular location">
    <subcellularLocation>
        <location evidence="1">Periplasm</location>
    </subcellularLocation>
</comment>
<evidence type="ECO:0000256" key="4">
    <source>
        <dbReference type="ARBA" id="ARBA00023239"/>
    </source>
</evidence>
<keyword evidence="7" id="KW-1185">Reference proteome</keyword>
<evidence type="ECO:0000256" key="2">
    <source>
        <dbReference type="ARBA" id="ARBA00022729"/>
    </source>
</evidence>
<dbReference type="EMBL" id="FNAH01000005">
    <property type="protein sequence ID" value="SDE30682.1"/>
    <property type="molecule type" value="Genomic_DNA"/>
</dbReference>
<feature type="domain" description="Heparinase II/III-like C-terminal" evidence="5">
    <location>
        <begin position="197"/>
        <end position="397"/>
    </location>
</feature>
<dbReference type="GO" id="GO:0042597">
    <property type="term" value="C:periplasmic space"/>
    <property type="evidence" value="ECO:0007669"/>
    <property type="project" value="UniProtKB-SubCell"/>
</dbReference>
<accession>A0A1G7BUN8</accession>
<organism evidence="6 7">
    <name type="scientific">Paracoccus isoporae</name>
    <dbReference type="NCBI Taxonomy" id="591205"/>
    <lineage>
        <taxon>Bacteria</taxon>
        <taxon>Pseudomonadati</taxon>
        <taxon>Pseudomonadota</taxon>
        <taxon>Alphaproteobacteria</taxon>
        <taxon>Rhodobacterales</taxon>
        <taxon>Paracoccaceae</taxon>
        <taxon>Paracoccus</taxon>
    </lineage>
</organism>